<organism evidence="2 3">
    <name type="scientific">Dovyalis caffra</name>
    <dbReference type="NCBI Taxonomy" id="77055"/>
    <lineage>
        <taxon>Eukaryota</taxon>
        <taxon>Viridiplantae</taxon>
        <taxon>Streptophyta</taxon>
        <taxon>Embryophyta</taxon>
        <taxon>Tracheophyta</taxon>
        <taxon>Spermatophyta</taxon>
        <taxon>Magnoliopsida</taxon>
        <taxon>eudicotyledons</taxon>
        <taxon>Gunneridae</taxon>
        <taxon>Pentapetalae</taxon>
        <taxon>rosids</taxon>
        <taxon>fabids</taxon>
        <taxon>Malpighiales</taxon>
        <taxon>Salicaceae</taxon>
        <taxon>Flacourtieae</taxon>
        <taxon>Dovyalis</taxon>
    </lineage>
</organism>
<comment type="caution">
    <text evidence="2">The sequence shown here is derived from an EMBL/GenBank/DDBJ whole genome shotgun (WGS) entry which is preliminary data.</text>
</comment>
<accession>A0AAV1REL7</accession>
<feature type="compositionally biased region" description="Polar residues" evidence="1">
    <location>
        <begin position="32"/>
        <end position="45"/>
    </location>
</feature>
<proteinExistence type="predicted"/>
<protein>
    <submittedName>
        <fullName evidence="2">Uncharacterized protein</fullName>
    </submittedName>
</protein>
<evidence type="ECO:0000313" key="2">
    <source>
        <dbReference type="EMBL" id="CAK7335073.1"/>
    </source>
</evidence>
<evidence type="ECO:0000313" key="3">
    <source>
        <dbReference type="Proteomes" id="UP001314170"/>
    </source>
</evidence>
<feature type="region of interest" description="Disordered" evidence="1">
    <location>
        <begin position="32"/>
        <end position="57"/>
    </location>
</feature>
<sequence>MTTLAVASSMITTRLIDLLDRLNVERNHQMLANTNQEKFNNNDTRSPNDEGPIGEPSCKSYPKVIGEGVFPIFKTELDVR</sequence>
<reference evidence="2 3" key="1">
    <citation type="submission" date="2024-01" db="EMBL/GenBank/DDBJ databases">
        <authorList>
            <person name="Waweru B."/>
        </authorList>
    </citation>
    <scope>NUCLEOTIDE SEQUENCE [LARGE SCALE GENOMIC DNA]</scope>
</reference>
<name>A0AAV1REL7_9ROSI</name>
<dbReference type="Proteomes" id="UP001314170">
    <property type="component" value="Unassembled WGS sequence"/>
</dbReference>
<dbReference type="EMBL" id="CAWUPB010000957">
    <property type="protein sequence ID" value="CAK7335073.1"/>
    <property type="molecule type" value="Genomic_DNA"/>
</dbReference>
<gene>
    <name evidence="2" type="ORF">DCAF_LOCUS10195</name>
</gene>
<evidence type="ECO:0000256" key="1">
    <source>
        <dbReference type="SAM" id="MobiDB-lite"/>
    </source>
</evidence>
<dbReference type="AlphaFoldDB" id="A0AAV1REL7"/>
<keyword evidence="3" id="KW-1185">Reference proteome</keyword>